<dbReference type="Proteomes" id="UP000430079">
    <property type="component" value="Unassembled WGS sequence"/>
</dbReference>
<keyword evidence="2" id="KW-1185">Reference proteome</keyword>
<evidence type="ECO:0000313" key="1">
    <source>
        <dbReference type="EMBL" id="GFE19307.1"/>
    </source>
</evidence>
<gene>
    <name evidence="1" type="ORF">Sgleb_73540</name>
</gene>
<organism evidence="1 2">
    <name type="scientific">Streptomyces glebosus</name>
    <dbReference type="NCBI Taxonomy" id="249580"/>
    <lineage>
        <taxon>Bacteria</taxon>
        <taxon>Bacillati</taxon>
        <taxon>Actinomycetota</taxon>
        <taxon>Actinomycetes</taxon>
        <taxon>Kitasatosporales</taxon>
        <taxon>Streptomycetaceae</taxon>
        <taxon>Streptomyces</taxon>
    </lineage>
</organism>
<proteinExistence type="predicted"/>
<dbReference type="EMBL" id="BLIO01000001">
    <property type="protein sequence ID" value="GFE19307.1"/>
    <property type="molecule type" value="Genomic_DNA"/>
</dbReference>
<comment type="caution">
    <text evidence="1">The sequence shown here is derived from an EMBL/GenBank/DDBJ whole genome shotgun (WGS) entry which is preliminary data.</text>
</comment>
<evidence type="ECO:0000313" key="2">
    <source>
        <dbReference type="Proteomes" id="UP000430079"/>
    </source>
</evidence>
<protein>
    <recommendedName>
        <fullName evidence="3">Urease accessory protein UreG</fullName>
    </recommendedName>
</protein>
<accession>A0A640T6F6</accession>
<dbReference type="AlphaFoldDB" id="A0A640T6F6"/>
<evidence type="ECO:0008006" key="3">
    <source>
        <dbReference type="Google" id="ProtNLM"/>
    </source>
</evidence>
<name>A0A640T6F6_9ACTN</name>
<reference evidence="1 2" key="1">
    <citation type="submission" date="2019-12" db="EMBL/GenBank/DDBJ databases">
        <title>Whole genome shotgun sequence of Streptomyces hygroscopicus subsp. glebosus NBRC 13786.</title>
        <authorList>
            <person name="Ichikawa N."/>
            <person name="Kimura A."/>
            <person name="Kitahashi Y."/>
            <person name="Komaki H."/>
            <person name="Tamura T."/>
        </authorList>
    </citation>
    <scope>NUCLEOTIDE SEQUENCE [LARGE SCALE GENOMIC DNA]</scope>
    <source>
        <strain evidence="1 2">NBRC 13786</strain>
    </source>
</reference>
<sequence>MAIDAKRQRGDLPVIFTHLTSDDGIREVADWVTGHLAQWRAGAAV</sequence>